<protein>
    <submittedName>
        <fullName evidence="1">Uncharacterized protein</fullName>
    </submittedName>
</protein>
<gene>
    <name evidence="1" type="ORF">GBK04_03255</name>
</gene>
<name>A0A7C9FBA4_9BACT</name>
<dbReference type="Proteomes" id="UP000479293">
    <property type="component" value="Unassembled WGS sequence"/>
</dbReference>
<dbReference type="AlphaFoldDB" id="A0A7C9FBA4"/>
<proteinExistence type="predicted"/>
<evidence type="ECO:0000313" key="2">
    <source>
        <dbReference type="Proteomes" id="UP000479293"/>
    </source>
</evidence>
<comment type="caution">
    <text evidence="1">The sequence shown here is derived from an EMBL/GenBank/DDBJ whole genome shotgun (WGS) entry which is preliminary data.</text>
</comment>
<keyword evidence="2" id="KW-1185">Reference proteome</keyword>
<dbReference type="RefSeq" id="WP_152756797.1">
    <property type="nucleotide sequence ID" value="NZ_WHLY01000002.1"/>
</dbReference>
<dbReference type="EMBL" id="WHLY01000002">
    <property type="protein sequence ID" value="MPR32387.1"/>
    <property type="molecule type" value="Genomic_DNA"/>
</dbReference>
<accession>A0A7C9FBA4</accession>
<evidence type="ECO:0000313" key="1">
    <source>
        <dbReference type="EMBL" id="MPR32387.1"/>
    </source>
</evidence>
<organism evidence="1 2">
    <name type="scientific">Salmonirosea aquatica</name>
    <dbReference type="NCBI Taxonomy" id="2654236"/>
    <lineage>
        <taxon>Bacteria</taxon>
        <taxon>Pseudomonadati</taxon>
        <taxon>Bacteroidota</taxon>
        <taxon>Cytophagia</taxon>
        <taxon>Cytophagales</taxon>
        <taxon>Spirosomataceae</taxon>
        <taxon>Salmonirosea</taxon>
    </lineage>
</organism>
<sequence>MANQAQNRVKTGQNPANLPTERVKFYADAPDGTKNKLLVYKVHDLGHSIDLLNRFDSKGWNIRAAWHLFDNGNNVRLRVWKL</sequence>
<reference evidence="1 2" key="1">
    <citation type="submission" date="2019-10" db="EMBL/GenBank/DDBJ databases">
        <title>Draft Genome Sequence of Cytophagaceae sp. SJW1-29.</title>
        <authorList>
            <person name="Choi A."/>
        </authorList>
    </citation>
    <scope>NUCLEOTIDE SEQUENCE [LARGE SCALE GENOMIC DNA]</scope>
    <source>
        <strain evidence="1 2">SJW1-29</strain>
    </source>
</reference>